<proteinExistence type="predicted"/>
<dbReference type="Proteomes" id="UP000653472">
    <property type="component" value="Unassembled WGS sequence"/>
</dbReference>
<organism evidence="1 2">
    <name type="scientific">Solimonas marina</name>
    <dbReference type="NCBI Taxonomy" id="2714601"/>
    <lineage>
        <taxon>Bacteria</taxon>
        <taxon>Pseudomonadati</taxon>
        <taxon>Pseudomonadota</taxon>
        <taxon>Gammaproteobacteria</taxon>
        <taxon>Nevskiales</taxon>
        <taxon>Nevskiaceae</taxon>
        <taxon>Solimonas</taxon>
    </lineage>
</organism>
<dbReference type="EMBL" id="JAAVXB010000008">
    <property type="protein sequence ID" value="NKF23461.1"/>
    <property type="molecule type" value="Genomic_DNA"/>
</dbReference>
<name>A0A969WDM6_9GAMM</name>
<reference evidence="1" key="1">
    <citation type="submission" date="2020-03" db="EMBL/GenBank/DDBJ databases">
        <title>Solimonas marina sp. nov., isolated from deep seawater of the Pacific Ocean.</title>
        <authorList>
            <person name="Liu X."/>
            <person name="Lai Q."/>
            <person name="Sun F."/>
            <person name="Gai Y."/>
            <person name="Li G."/>
            <person name="Shao Z."/>
        </authorList>
    </citation>
    <scope>NUCLEOTIDE SEQUENCE</scope>
    <source>
        <strain evidence="1">C16B3</strain>
    </source>
</reference>
<protein>
    <submittedName>
        <fullName evidence="1">Uncharacterized protein</fullName>
    </submittedName>
</protein>
<evidence type="ECO:0000313" key="2">
    <source>
        <dbReference type="Proteomes" id="UP000653472"/>
    </source>
</evidence>
<gene>
    <name evidence="1" type="ORF">G7Y82_14170</name>
</gene>
<keyword evidence="2" id="KW-1185">Reference proteome</keyword>
<sequence length="137" mass="15409">MRQAAAERDLVCLRRLLRHFEQATTPATRRDALRLAIDLFDTHAQLHDRALDGNGRRRRARLFDLIESIEMTDPASKLYRARGAELKLHLEALLAEEERSGAPAATRNAALQQAHKGLLARADVFFSRHPTPPALIA</sequence>
<dbReference type="RefSeq" id="WP_168148787.1">
    <property type="nucleotide sequence ID" value="NZ_JAAVXB010000008.1"/>
</dbReference>
<accession>A0A969WDM6</accession>
<dbReference type="AlphaFoldDB" id="A0A969WDM6"/>
<evidence type="ECO:0000313" key="1">
    <source>
        <dbReference type="EMBL" id="NKF23461.1"/>
    </source>
</evidence>
<comment type="caution">
    <text evidence="1">The sequence shown here is derived from an EMBL/GenBank/DDBJ whole genome shotgun (WGS) entry which is preliminary data.</text>
</comment>